<evidence type="ECO:0008006" key="3">
    <source>
        <dbReference type="Google" id="ProtNLM"/>
    </source>
</evidence>
<name>A0A0A9BUD8_ARUDO</name>
<proteinExistence type="predicted"/>
<keyword evidence="1" id="KW-0732">Signal</keyword>
<protein>
    <recommendedName>
        <fullName evidence="3">Secreted protein</fullName>
    </recommendedName>
</protein>
<evidence type="ECO:0000313" key="2">
    <source>
        <dbReference type="EMBL" id="JAD62887.1"/>
    </source>
</evidence>
<dbReference type="EMBL" id="GBRH01235008">
    <property type="protein sequence ID" value="JAD62887.1"/>
    <property type="molecule type" value="Transcribed_RNA"/>
</dbReference>
<evidence type="ECO:0000256" key="1">
    <source>
        <dbReference type="SAM" id="SignalP"/>
    </source>
</evidence>
<reference evidence="2" key="2">
    <citation type="journal article" date="2015" name="Data Brief">
        <title>Shoot transcriptome of the giant reed, Arundo donax.</title>
        <authorList>
            <person name="Barrero R.A."/>
            <person name="Guerrero F.D."/>
            <person name="Moolhuijzen P."/>
            <person name="Goolsby J.A."/>
            <person name="Tidwell J."/>
            <person name="Bellgard S.E."/>
            <person name="Bellgard M.I."/>
        </authorList>
    </citation>
    <scope>NUCLEOTIDE SEQUENCE</scope>
    <source>
        <tissue evidence="2">Shoot tissue taken approximately 20 cm above the soil surface</tissue>
    </source>
</reference>
<dbReference type="AlphaFoldDB" id="A0A0A9BUD8"/>
<organism evidence="2">
    <name type="scientific">Arundo donax</name>
    <name type="common">Giant reed</name>
    <name type="synonym">Donax arundinaceus</name>
    <dbReference type="NCBI Taxonomy" id="35708"/>
    <lineage>
        <taxon>Eukaryota</taxon>
        <taxon>Viridiplantae</taxon>
        <taxon>Streptophyta</taxon>
        <taxon>Embryophyta</taxon>
        <taxon>Tracheophyta</taxon>
        <taxon>Spermatophyta</taxon>
        <taxon>Magnoliopsida</taxon>
        <taxon>Liliopsida</taxon>
        <taxon>Poales</taxon>
        <taxon>Poaceae</taxon>
        <taxon>PACMAD clade</taxon>
        <taxon>Arundinoideae</taxon>
        <taxon>Arundineae</taxon>
        <taxon>Arundo</taxon>
    </lineage>
</organism>
<feature type="chain" id="PRO_5002063059" description="Secreted protein" evidence="1">
    <location>
        <begin position="21"/>
        <end position="106"/>
    </location>
</feature>
<accession>A0A0A9BUD8</accession>
<reference evidence="2" key="1">
    <citation type="submission" date="2014-09" db="EMBL/GenBank/DDBJ databases">
        <authorList>
            <person name="Magalhaes I.L.F."/>
            <person name="Oliveira U."/>
            <person name="Santos F.R."/>
            <person name="Vidigal T.H.D.A."/>
            <person name="Brescovit A.D."/>
            <person name="Santos A.J."/>
        </authorList>
    </citation>
    <scope>NUCLEOTIDE SEQUENCE</scope>
    <source>
        <tissue evidence="2">Shoot tissue taken approximately 20 cm above the soil surface</tissue>
    </source>
</reference>
<sequence length="106" mass="11967">MFPYSCTLTVLLALGLHISARPGSSTDIARHKLHTSISLVCYRIALVSYMHATRRFGLLALLARVEDWLAAWLSCSCLEVEFVRLDCYGCSLFKRQRSISLELSNE</sequence>
<feature type="signal peptide" evidence="1">
    <location>
        <begin position="1"/>
        <end position="20"/>
    </location>
</feature>